<dbReference type="EMBL" id="QGTJ01000002">
    <property type="protein sequence ID" value="PWV64432.1"/>
    <property type="molecule type" value="Genomic_DNA"/>
</dbReference>
<dbReference type="Proteomes" id="UP000246569">
    <property type="component" value="Unassembled WGS sequence"/>
</dbReference>
<comment type="caution">
    <text evidence="3">The sequence shown here is derived from an EMBL/GenBank/DDBJ whole genome shotgun (WGS) entry which is preliminary data.</text>
</comment>
<feature type="signal peptide" evidence="2">
    <location>
        <begin position="1"/>
        <end position="21"/>
    </location>
</feature>
<dbReference type="InterPro" id="IPR005064">
    <property type="entry name" value="BUG"/>
</dbReference>
<evidence type="ECO:0000313" key="4">
    <source>
        <dbReference type="Proteomes" id="UP000246569"/>
    </source>
</evidence>
<dbReference type="Pfam" id="PF03401">
    <property type="entry name" value="TctC"/>
    <property type="match status" value="1"/>
</dbReference>
<dbReference type="PANTHER" id="PTHR42928">
    <property type="entry name" value="TRICARBOXYLATE-BINDING PROTEIN"/>
    <property type="match status" value="1"/>
</dbReference>
<name>A0A317MYJ2_9GAMM</name>
<dbReference type="CDD" id="cd07012">
    <property type="entry name" value="PBP2_Bug_TTT"/>
    <property type="match status" value="1"/>
</dbReference>
<dbReference type="RefSeq" id="WP_110017099.1">
    <property type="nucleotide sequence ID" value="NZ_QGTJ01000002.1"/>
</dbReference>
<dbReference type="OrthoDB" id="5171643at2"/>
<evidence type="ECO:0000256" key="1">
    <source>
        <dbReference type="ARBA" id="ARBA00006987"/>
    </source>
</evidence>
<sequence>MKRYLAWLLLCGLLALHSALAGEYPEKPVTLVVMLPAGGPTDAAARVLADALSSALGQPFVVENRPGADGVIGVRAVLDAPADGYTLLFGIGSLVAVPMLQTPAPFDLQRDFTPVAAIGSYPFGLFVHPSVPANSVAELIAYAKSREEPLFYASSTPGETLATAEFMQATGVRMSRVPYKGFAQALPDLLAGRVQLAFGPVSAALAHVQDGKLRLLATLTPTRLPALPTVPTLEEAGVRGASVPSWQAIFAPAQTPAPIVERLSRAVAAALQTDAVRTRLGRLLLQIEMTPPAALTERISREHSRWQHFIEETGTGRP</sequence>
<dbReference type="InterPro" id="IPR042100">
    <property type="entry name" value="Bug_dom1"/>
</dbReference>
<dbReference type="PANTHER" id="PTHR42928:SF5">
    <property type="entry name" value="BLR1237 PROTEIN"/>
    <property type="match status" value="1"/>
</dbReference>
<gene>
    <name evidence="3" type="ORF">C7443_10281</name>
</gene>
<keyword evidence="4" id="KW-1185">Reference proteome</keyword>
<accession>A0A317MYJ2</accession>
<evidence type="ECO:0000256" key="2">
    <source>
        <dbReference type="SAM" id="SignalP"/>
    </source>
</evidence>
<dbReference type="PIRSF" id="PIRSF017082">
    <property type="entry name" value="YflP"/>
    <property type="match status" value="1"/>
</dbReference>
<comment type="similarity">
    <text evidence="1">Belongs to the UPF0065 (bug) family.</text>
</comment>
<feature type="chain" id="PRO_5016369952" evidence="2">
    <location>
        <begin position="22"/>
        <end position="318"/>
    </location>
</feature>
<reference evidence="3 4" key="1">
    <citation type="submission" date="2018-05" db="EMBL/GenBank/DDBJ databases">
        <title>Genomic Encyclopedia of Type Strains, Phase IV (KMG-IV): sequencing the most valuable type-strain genomes for metagenomic binning, comparative biology and taxonomic classification.</title>
        <authorList>
            <person name="Goeker M."/>
        </authorList>
    </citation>
    <scope>NUCLEOTIDE SEQUENCE [LARGE SCALE GENOMIC DNA]</scope>
    <source>
        <strain evidence="3 4">DSM 23606</strain>
    </source>
</reference>
<protein>
    <submittedName>
        <fullName evidence="3">Tripartite-type tricarboxylate transporter receptor subunit TctC</fullName>
    </submittedName>
</protein>
<proteinExistence type="inferred from homology"/>
<keyword evidence="2" id="KW-0732">Signal</keyword>
<dbReference type="SUPFAM" id="SSF53850">
    <property type="entry name" value="Periplasmic binding protein-like II"/>
    <property type="match status" value="1"/>
</dbReference>
<evidence type="ECO:0000313" key="3">
    <source>
        <dbReference type="EMBL" id="PWV64432.1"/>
    </source>
</evidence>
<dbReference type="Gene3D" id="3.40.190.150">
    <property type="entry name" value="Bordetella uptake gene, domain 1"/>
    <property type="match status" value="1"/>
</dbReference>
<keyword evidence="3" id="KW-0675">Receptor</keyword>
<dbReference type="Gene3D" id="3.40.190.10">
    <property type="entry name" value="Periplasmic binding protein-like II"/>
    <property type="match status" value="1"/>
</dbReference>
<dbReference type="AlphaFoldDB" id="A0A317MYJ2"/>
<organism evidence="3 4">
    <name type="scientific">Plasticicumulans acidivorans</name>
    <dbReference type="NCBI Taxonomy" id="886464"/>
    <lineage>
        <taxon>Bacteria</taxon>
        <taxon>Pseudomonadati</taxon>
        <taxon>Pseudomonadota</taxon>
        <taxon>Gammaproteobacteria</taxon>
        <taxon>Candidatus Competibacteraceae</taxon>
        <taxon>Plasticicumulans</taxon>
    </lineage>
</organism>